<evidence type="ECO:0000313" key="2">
    <source>
        <dbReference type="EMBL" id="CUT18204.1"/>
    </source>
</evidence>
<dbReference type="Proteomes" id="UP000198651">
    <property type="component" value="Chromosome I"/>
</dbReference>
<keyword evidence="3" id="KW-1185">Reference proteome</keyword>
<dbReference type="SUPFAM" id="SSF49777">
    <property type="entry name" value="PEBP-like"/>
    <property type="match status" value="1"/>
</dbReference>
<proteinExistence type="predicted"/>
<name>A0A0S4M5F4_9BURK</name>
<evidence type="ECO:0000313" key="3">
    <source>
        <dbReference type="Proteomes" id="UP000198651"/>
    </source>
</evidence>
<gene>
    <name evidence="2" type="ORF">Ark11_1403</name>
</gene>
<protein>
    <submittedName>
        <fullName evidence="2">Putative phosphatidylethanolamine-binding family protein</fullName>
    </submittedName>
</protein>
<dbReference type="Pfam" id="PF01161">
    <property type="entry name" value="PBP"/>
    <property type="match status" value="1"/>
</dbReference>
<dbReference type="InterPro" id="IPR036610">
    <property type="entry name" value="PEBP-like_sf"/>
</dbReference>
<keyword evidence="1" id="KW-0732">Signal</keyword>
<organism evidence="2 3">
    <name type="scientific">Candidatus Ichthyocystis hellenicum</name>
    <dbReference type="NCBI Taxonomy" id="1561003"/>
    <lineage>
        <taxon>Bacteria</taxon>
        <taxon>Pseudomonadati</taxon>
        <taxon>Pseudomonadota</taxon>
        <taxon>Betaproteobacteria</taxon>
        <taxon>Burkholderiales</taxon>
        <taxon>Candidatus Ichthyocystis</taxon>
    </lineage>
</organism>
<dbReference type="RefSeq" id="WP_092343351.1">
    <property type="nucleotide sequence ID" value="NZ_FLSL01000097.1"/>
</dbReference>
<dbReference type="Gene3D" id="3.90.280.10">
    <property type="entry name" value="PEBP-like"/>
    <property type="match status" value="1"/>
</dbReference>
<dbReference type="InterPro" id="IPR005247">
    <property type="entry name" value="YbhB_YbcL/LppC-like"/>
</dbReference>
<dbReference type="NCBIfam" id="TIGR00481">
    <property type="entry name" value="YbhB/YbcL family Raf kinase inhibitor-like protein"/>
    <property type="match status" value="1"/>
</dbReference>
<reference evidence="3" key="1">
    <citation type="submission" date="2015-11" db="EMBL/GenBank/DDBJ databases">
        <authorList>
            <person name="Seth-Smith H.M.B."/>
        </authorList>
    </citation>
    <scope>NUCLEOTIDE SEQUENCE [LARGE SCALE GENOMIC DNA]</scope>
    <source>
        <strain evidence="3">2013Ark11</strain>
    </source>
</reference>
<dbReference type="STRING" id="1561003.Ark11_1403"/>
<dbReference type="PANTHER" id="PTHR30289:SF1">
    <property type="entry name" value="PEBP (PHOSPHATIDYLETHANOLAMINE-BINDING PROTEIN) FAMILY PROTEIN"/>
    <property type="match status" value="1"/>
</dbReference>
<feature type="chain" id="PRO_5006624334" evidence="1">
    <location>
        <begin position="23"/>
        <end position="183"/>
    </location>
</feature>
<dbReference type="CDD" id="cd00865">
    <property type="entry name" value="PEBP_bact_arch"/>
    <property type="match status" value="1"/>
</dbReference>
<evidence type="ECO:0000256" key="1">
    <source>
        <dbReference type="SAM" id="SignalP"/>
    </source>
</evidence>
<dbReference type="PATRIC" id="fig|1561003.3.peg.1447"/>
<sequence length="183" mass="20263">MMARVLSAVLFCSMFFSQNVLASRFSLHSADMATNKIMNIKQVFNRFGCHGGNLSPQLSWSYEPVGTKSFAITVYDPDAPTISGWWHWLLVDIPPSVHNVDTGASSLGKLPKGSFEIRNDYGLKNFGGPCPPSGEKRHRYIFTVWALKVSKLPIKKDSTAAMAGFSLVSNSIGKAELVPFYRR</sequence>
<dbReference type="EMBL" id="LN906597">
    <property type="protein sequence ID" value="CUT18204.1"/>
    <property type="molecule type" value="Genomic_DNA"/>
</dbReference>
<accession>A0A0S4M5F4</accession>
<dbReference type="InterPro" id="IPR008914">
    <property type="entry name" value="PEBP"/>
</dbReference>
<feature type="signal peptide" evidence="1">
    <location>
        <begin position="1"/>
        <end position="22"/>
    </location>
</feature>
<dbReference type="OrthoDB" id="9797506at2"/>
<dbReference type="PANTHER" id="PTHR30289">
    <property type="entry name" value="UNCHARACTERIZED PROTEIN YBCL-RELATED"/>
    <property type="match status" value="1"/>
</dbReference>
<dbReference type="AlphaFoldDB" id="A0A0S4M5F4"/>